<evidence type="ECO:0000313" key="3">
    <source>
        <dbReference type="EMBL" id="ELZ20553.1"/>
    </source>
</evidence>
<sequence length="87" mass="9662">MLAALDREADGLSSAVALVEETTAWIAEADETPLSEVGFDPLARRHRRLARFEEQCDQLVRERQSLLGATTNQTPDAGVRHRDLVAF</sequence>
<dbReference type="STRING" id="797114.C475_19858"/>
<feature type="domain" description="DUF7260" evidence="2">
    <location>
        <begin position="1"/>
        <end position="86"/>
    </location>
</feature>
<reference evidence="3 4" key="1">
    <citation type="journal article" date="2014" name="PLoS Genet.">
        <title>Phylogenetically driven sequencing of extremely halophilic archaea reveals strategies for static and dynamic osmo-response.</title>
        <authorList>
            <person name="Becker E.A."/>
            <person name="Seitzer P.M."/>
            <person name="Tritt A."/>
            <person name="Larsen D."/>
            <person name="Krusor M."/>
            <person name="Yao A.I."/>
            <person name="Wu D."/>
            <person name="Madern D."/>
            <person name="Eisen J.A."/>
            <person name="Darling A.E."/>
            <person name="Facciotti M.T."/>
        </authorList>
    </citation>
    <scope>NUCLEOTIDE SEQUENCE [LARGE SCALE GENOMIC DNA]</scope>
    <source>
        <strain evidence="3 4">2-9-1</strain>
    </source>
</reference>
<proteinExistence type="predicted"/>
<dbReference type="OrthoDB" id="213880at2157"/>
<accession>M0CD61</accession>
<keyword evidence="1" id="KW-0175">Coiled coil</keyword>
<dbReference type="Proteomes" id="UP000011626">
    <property type="component" value="Unassembled WGS sequence"/>
</dbReference>
<organism evidence="3 4">
    <name type="scientific">Halosimplex carlsbadense 2-9-1</name>
    <dbReference type="NCBI Taxonomy" id="797114"/>
    <lineage>
        <taxon>Archaea</taxon>
        <taxon>Methanobacteriati</taxon>
        <taxon>Methanobacteriota</taxon>
        <taxon>Stenosarchaea group</taxon>
        <taxon>Halobacteria</taxon>
        <taxon>Halobacteriales</taxon>
        <taxon>Haloarculaceae</taxon>
        <taxon>Halosimplex</taxon>
    </lineage>
</organism>
<name>M0CD61_9EURY</name>
<dbReference type="InterPro" id="IPR055684">
    <property type="entry name" value="DUF7260"/>
</dbReference>
<dbReference type="eggNOG" id="arCOG06167">
    <property type="taxonomic scope" value="Archaea"/>
</dbReference>
<evidence type="ECO:0000259" key="2">
    <source>
        <dbReference type="Pfam" id="PF23921"/>
    </source>
</evidence>
<evidence type="ECO:0000256" key="1">
    <source>
        <dbReference type="SAM" id="Coils"/>
    </source>
</evidence>
<evidence type="ECO:0000313" key="4">
    <source>
        <dbReference type="Proteomes" id="UP000011626"/>
    </source>
</evidence>
<protein>
    <recommendedName>
        <fullName evidence="2">DUF7260 domain-containing protein</fullName>
    </recommendedName>
</protein>
<dbReference type="RefSeq" id="WP_006885635.1">
    <property type="nucleotide sequence ID" value="NZ_AOIU01000045.1"/>
</dbReference>
<dbReference type="Pfam" id="PF23921">
    <property type="entry name" value="DUF7260"/>
    <property type="match status" value="1"/>
</dbReference>
<comment type="caution">
    <text evidence="3">The sequence shown here is derived from an EMBL/GenBank/DDBJ whole genome shotgun (WGS) entry which is preliminary data.</text>
</comment>
<dbReference type="AlphaFoldDB" id="M0CD61"/>
<feature type="coiled-coil region" evidence="1">
    <location>
        <begin position="42"/>
        <end position="69"/>
    </location>
</feature>
<keyword evidence="4" id="KW-1185">Reference proteome</keyword>
<dbReference type="EMBL" id="AOIU01000045">
    <property type="protein sequence ID" value="ELZ20553.1"/>
    <property type="molecule type" value="Genomic_DNA"/>
</dbReference>
<gene>
    <name evidence="3" type="ORF">C475_19858</name>
</gene>